<dbReference type="OrthoDB" id="409931at2759"/>
<keyword evidence="4 5" id="KW-0833">Ubl conjugation pathway</keyword>
<sequence length="971" mass="108279">MKSCSCCRTLYHPSFPRSDLSVAFELSRTGLESHWWLTNFDTLAYSLHPCLMNDPAGNQKAHAIEEQTVRTMARYLHGLIENPTDPVEAAKAAALSVARGSGPETVEERLALDGRSSLLPSEATLGRLVEGCFSGCDRFDVTAIVTAIQIIMRPCHDELCEVVRFIASGKCPSLQQLWSPARLLELTVLQYFHELAVEELMKSSAMRKFDKNYAGFLCCALVLMSSLESEQMSEASSLEKLSVGPSLDGIRVSLPSRNASSLRPGVGSLWITTLIRASAEQLVKTAENRADLMALLEMLREFITLSTVEQLGRLGLDTLQLDTCEYFSLGHLPRALRISASSLLNGSGRTRDAAFPPVDELPFRVQKADKRSARDHRSRVRPAVLALVYTNAIWKANSKLRGPERIPPEEFHNDAISQTDVLLRHEVTSWIINTSLSVNRGHGGHMDRTASSSSSSSGAAGTRADHGEDGNAPSPPQSDGSETSSPSLFPDGSSPGMSPASSSDFGENRLHNRRRPRPDGGEAEPAPEDGGFMRRMRRSLGAPRQLADFGVLTTAPCVLDVGARVRVLRLESEHHARQVSQQHALMRAQSSGMILPGGRILVMAQDIFTMLKVRRDHLLEDSLRQLAGFDADELKRVLKVQFQGEQGVDEGGVQKEFFLLLVQEMYDENYAMFEYNKETRTFWFSNKCLESNLQYELFGIVIGLAIYSGVILDVNFPLIVYRKLLSTDKEGRIDRPSLEVIEKEFDPDFAQGLRKFLDFQGDVEATFGLTMSTDYEYFGERIIVDLVPDGRNIPVTNANRYEYVERIIDWKLNESIARQFWSFKRGFDKCIGQSVLFQRLFKSPSDLELLICGTKELDFEALRSNTIYDDGFTKDSPVIQWFWDALLSPGCTEDDKSRLLLFITGSSRAPPNGLNSVESRITISRMGPDSDRLPQAHTCFNHLLLPEYSSAEKLRKMIRLAIENCTGFGLI</sequence>
<evidence type="ECO:0000256" key="1">
    <source>
        <dbReference type="ARBA" id="ARBA00000885"/>
    </source>
</evidence>
<name>A0A7J6PIP6_PEROL</name>
<dbReference type="InterPro" id="IPR035983">
    <property type="entry name" value="Hect_E3_ubiquitin_ligase"/>
</dbReference>
<dbReference type="PANTHER" id="PTHR45700:SF8">
    <property type="entry name" value="HECT-TYPE E3 UBIQUITIN TRANSFERASE"/>
    <property type="match status" value="1"/>
</dbReference>
<dbReference type="PANTHER" id="PTHR45700">
    <property type="entry name" value="UBIQUITIN-PROTEIN LIGASE E3C"/>
    <property type="match status" value="1"/>
</dbReference>
<dbReference type="Gene3D" id="3.30.2160.10">
    <property type="entry name" value="Hect, E3 ligase catalytic domain"/>
    <property type="match status" value="1"/>
</dbReference>
<feature type="compositionally biased region" description="Low complexity" evidence="6">
    <location>
        <begin position="490"/>
        <end position="504"/>
    </location>
</feature>
<proteinExistence type="predicted"/>
<dbReference type="FunFam" id="3.30.2410.10:FF:000003">
    <property type="entry name" value="probable E3 ubiquitin-protein ligase HERC4 isoform X1"/>
    <property type="match status" value="1"/>
</dbReference>
<dbReference type="GO" id="GO:0000209">
    <property type="term" value="P:protein polyubiquitination"/>
    <property type="evidence" value="ECO:0007669"/>
    <property type="project" value="InterPro"/>
</dbReference>
<evidence type="ECO:0000256" key="6">
    <source>
        <dbReference type="SAM" id="MobiDB-lite"/>
    </source>
</evidence>
<feature type="domain" description="HECT" evidence="7">
    <location>
        <begin position="630"/>
        <end position="971"/>
    </location>
</feature>
<evidence type="ECO:0000256" key="3">
    <source>
        <dbReference type="ARBA" id="ARBA00022679"/>
    </source>
</evidence>
<feature type="compositionally biased region" description="Polar residues" evidence="6">
    <location>
        <begin position="477"/>
        <end position="487"/>
    </location>
</feature>
<evidence type="ECO:0000259" key="7">
    <source>
        <dbReference type="PROSITE" id="PS50237"/>
    </source>
</evidence>
<dbReference type="SUPFAM" id="SSF56204">
    <property type="entry name" value="Hect, E3 ligase catalytic domain"/>
    <property type="match status" value="1"/>
</dbReference>
<dbReference type="EMBL" id="JABANP010000014">
    <property type="protein sequence ID" value="KAF4696074.1"/>
    <property type="molecule type" value="Genomic_DNA"/>
</dbReference>
<dbReference type="Gene3D" id="3.30.2410.10">
    <property type="entry name" value="Hect, E3 ligase catalytic domain"/>
    <property type="match status" value="1"/>
</dbReference>
<evidence type="ECO:0000313" key="8">
    <source>
        <dbReference type="EMBL" id="KAF4696074.1"/>
    </source>
</evidence>
<dbReference type="AlphaFoldDB" id="A0A7J6PIP6"/>
<dbReference type="InterPro" id="IPR000569">
    <property type="entry name" value="HECT_dom"/>
</dbReference>
<dbReference type="Pfam" id="PF00632">
    <property type="entry name" value="HECT"/>
    <property type="match status" value="1"/>
</dbReference>
<evidence type="ECO:0000256" key="2">
    <source>
        <dbReference type="ARBA" id="ARBA00012485"/>
    </source>
</evidence>
<dbReference type="CDD" id="cd00078">
    <property type="entry name" value="HECTc"/>
    <property type="match status" value="1"/>
</dbReference>
<gene>
    <name evidence="8" type="ORF">FOZ60_002304</name>
</gene>
<dbReference type="InterPro" id="IPR044611">
    <property type="entry name" value="E3A/B/C-like"/>
</dbReference>
<dbReference type="GO" id="GO:0061630">
    <property type="term" value="F:ubiquitin protein ligase activity"/>
    <property type="evidence" value="ECO:0007669"/>
    <property type="project" value="UniProtKB-EC"/>
</dbReference>
<dbReference type="SMART" id="SM00119">
    <property type="entry name" value="HECTc"/>
    <property type="match status" value="1"/>
</dbReference>
<feature type="region of interest" description="Disordered" evidence="6">
    <location>
        <begin position="437"/>
        <end position="533"/>
    </location>
</feature>
<evidence type="ECO:0000256" key="5">
    <source>
        <dbReference type="PROSITE-ProRule" id="PRU00104"/>
    </source>
</evidence>
<accession>A0A7J6PIP6</accession>
<dbReference type="Gene3D" id="3.90.1750.10">
    <property type="entry name" value="Hect, E3 ligase catalytic domains"/>
    <property type="match status" value="1"/>
</dbReference>
<evidence type="ECO:0000313" key="9">
    <source>
        <dbReference type="Proteomes" id="UP000541610"/>
    </source>
</evidence>
<comment type="caution">
    <text evidence="8">The sequence shown here is derived from an EMBL/GenBank/DDBJ whole genome shotgun (WGS) entry which is preliminary data.</text>
</comment>
<reference evidence="8 9" key="1">
    <citation type="submission" date="2020-04" db="EMBL/GenBank/DDBJ databases">
        <title>Perkinsus olseni comparative genomics.</title>
        <authorList>
            <person name="Bogema D.R."/>
        </authorList>
    </citation>
    <scope>NUCLEOTIDE SEQUENCE [LARGE SCALE GENOMIC DNA]</scope>
    <source>
        <strain evidence="8">00978-12</strain>
    </source>
</reference>
<protein>
    <recommendedName>
        <fullName evidence="2">HECT-type E3 ubiquitin transferase</fullName>
        <ecNumber evidence="2">2.3.2.26</ecNumber>
    </recommendedName>
</protein>
<dbReference type="Proteomes" id="UP000541610">
    <property type="component" value="Unassembled WGS sequence"/>
</dbReference>
<organism evidence="8 9">
    <name type="scientific">Perkinsus olseni</name>
    <name type="common">Perkinsus atlanticus</name>
    <dbReference type="NCBI Taxonomy" id="32597"/>
    <lineage>
        <taxon>Eukaryota</taxon>
        <taxon>Sar</taxon>
        <taxon>Alveolata</taxon>
        <taxon>Perkinsozoa</taxon>
        <taxon>Perkinsea</taxon>
        <taxon>Perkinsida</taxon>
        <taxon>Perkinsidae</taxon>
        <taxon>Perkinsus</taxon>
    </lineage>
</organism>
<feature type="active site" description="Glycyl thioester intermediate" evidence="5">
    <location>
        <position position="939"/>
    </location>
</feature>
<keyword evidence="3" id="KW-0808">Transferase</keyword>
<feature type="compositionally biased region" description="Low complexity" evidence="6">
    <location>
        <begin position="449"/>
        <end position="462"/>
    </location>
</feature>
<evidence type="ECO:0000256" key="4">
    <source>
        <dbReference type="ARBA" id="ARBA00022786"/>
    </source>
</evidence>
<dbReference type="EC" id="2.3.2.26" evidence="2"/>
<comment type="catalytic activity">
    <reaction evidence="1">
        <text>S-ubiquitinyl-[E2 ubiquitin-conjugating enzyme]-L-cysteine + [acceptor protein]-L-lysine = [E2 ubiquitin-conjugating enzyme]-L-cysteine + N(6)-ubiquitinyl-[acceptor protein]-L-lysine.</text>
        <dbReference type="EC" id="2.3.2.26"/>
    </reaction>
</comment>
<dbReference type="PROSITE" id="PS50237">
    <property type="entry name" value="HECT"/>
    <property type="match status" value="1"/>
</dbReference>